<feature type="compositionally biased region" description="Acidic residues" evidence="1">
    <location>
        <begin position="312"/>
        <end position="321"/>
    </location>
</feature>
<proteinExistence type="predicted"/>
<sequence length="535" mass="54778">MPELNCSAMSMSGRSAPAALASPRNRGLPLLMAYNAATHHSCRSELRAPSSDRMADAAATAPASISAARPSAQAATLQTSMSASRRMAAGSAASDATASRFLGAPGARAILDWFTVASERWYSAIPASWRARGAWSRSRPARTARSGGTAPSTPTAARLPSWSARPKSAPAACSQASGGEPGDASTSTSAGTAPARTMGTLFSRSSERFASAAAASARAAAVWRDDSSTRLSAASSRGAQSARRLAAPSRVARRSAAIAASTSRSSPAATAVATTSSSASGTRAGSSSFSFSFTAPFTRVTSTSTAAISLDDLPDDEDDVDAANAPSDEHERFDADLAGAAGAPSDKQDRFDDDLTGGCDCVPAGTARSTAALASSAEGGAGAARPERAHHVRTAARSASLGMATGTPPPPDAFLSPGGTTPSEPRERPRCAQACTHARSYVLPDGRMTGSAIGAPRIGHRNSAGTSSPFAFLAGDGGTGMSGGRSLGRDRDRKGSSFQRRARSAPICLRRVASRRRRRSFSAAKQRRLLLEQRQ</sequence>
<feature type="region of interest" description="Disordered" evidence="1">
    <location>
        <begin position="310"/>
        <end position="330"/>
    </location>
</feature>
<dbReference type="Proteomes" id="UP001341281">
    <property type="component" value="Chromosome 09"/>
</dbReference>
<feature type="region of interest" description="Disordered" evidence="1">
    <location>
        <begin position="133"/>
        <end position="195"/>
    </location>
</feature>
<keyword evidence="3" id="KW-1185">Reference proteome</keyword>
<feature type="compositionally biased region" description="Gly residues" evidence="1">
    <location>
        <begin position="477"/>
        <end position="486"/>
    </location>
</feature>
<evidence type="ECO:0000313" key="2">
    <source>
        <dbReference type="EMBL" id="WVZ92924.1"/>
    </source>
</evidence>
<feature type="region of interest" description="Disordered" evidence="1">
    <location>
        <begin position="477"/>
        <end position="535"/>
    </location>
</feature>
<dbReference type="EMBL" id="CP144753">
    <property type="protein sequence ID" value="WVZ92924.1"/>
    <property type="molecule type" value="Genomic_DNA"/>
</dbReference>
<gene>
    <name evidence="2" type="ORF">U9M48_038954</name>
</gene>
<reference evidence="2 3" key="1">
    <citation type="submission" date="2024-02" db="EMBL/GenBank/DDBJ databases">
        <title>High-quality chromosome-scale genome assembly of Pensacola bahiagrass (Paspalum notatum Flugge var. saurae).</title>
        <authorList>
            <person name="Vega J.M."/>
            <person name="Podio M."/>
            <person name="Orjuela J."/>
            <person name="Siena L.A."/>
            <person name="Pessino S.C."/>
            <person name="Combes M.C."/>
            <person name="Mariac C."/>
            <person name="Albertini E."/>
            <person name="Pupilli F."/>
            <person name="Ortiz J.P.A."/>
            <person name="Leblanc O."/>
        </authorList>
    </citation>
    <scope>NUCLEOTIDE SEQUENCE [LARGE SCALE GENOMIC DNA]</scope>
    <source>
        <strain evidence="2">R1</strain>
        <tissue evidence="2">Leaf</tissue>
    </source>
</reference>
<evidence type="ECO:0000256" key="1">
    <source>
        <dbReference type="SAM" id="MobiDB-lite"/>
    </source>
</evidence>
<protein>
    <submittedName>
        <fullName evidence="2">Uncharacterized protein</fullName>
    </submittedName>
</protein>
<accession>A0AAQ3UIJ7</accession>
<feature type="compositionally biased region" description="Low complexity" evidence="1">
    <location>
        <begin position="230"/>
        <end position="287"/>
    </location>
</feature>
<feature type="region of interest" description="Disordered" evidence="1">
    <location>
        <begin position="378"/>
        <end position="432"/>
    </location>
</feature>
<organism evidence="2 3">
    <name type="scientific">Paspalum notatum var. saurae</name>
    <dbReference type="NCBI Taxonomy" id="547442"/>
    <lineage>
        <taxon>Eukaryota</taxon>
        <taxon>Viridiplantae</taxon>
        <taxon>Streptophyta</taxon>
        <taxon>Embryophyta</taxon>
        <taxon>Tracheophyta</taxon>
        <taxon>Spermatophyta</taxon>
        <taxon>Magnoliopsida</taxon>
        <taxon>Liliopsida</taxon>
        <taxon>Poales</taxon>
        <taxon>Poaceae</taxon>
        <taxon>PACMAD clade</taxon>
        <taxon>Panicoideae</taxon>
        <taxon>Andropogonodae</taxon>
        <taxon>Paspaleae</taxon>
        <taxon>Paspalinae</taxon>
        <taxon>Paspalum</taxon>
    </lineage>
</organism>
<feature type="compositionally biased region" description="Low complexity" evidence="1">
    <location>
        <begin position="56"/>
        <end position="65"/>
    </location>
</feature>
<feature type="compositionally biased region" description="Low complexity" evidence="1">
    <location>
        <begin position="184"/>
        <end position="193"/>
    </location>
</feature>
<feature type="compositionally biased region" description="Basic residues" evidence="1">
    <location>
        <begin position="512"/>
        <end position="528"/>
    </location>
</feature>
<dbReference type="AlphaFoldDB" id="A0AAQ3UIJ7"/>
<name>A0AAQ3UIJ7_PASNO</name>
<feature type="region of interest" description="Disordered" evidence="1">
    <location>
        <begin position="225"/>
        <end position="287"/>
    </location>
</feature>
<feature type="region of interest" description="Disordered" evidence="1">
    <location>
        <begin position="46"/>
        <end position="65"/>
    </location>
</feature>
<evidence type="ECO:0000313" key="3">
    <source>
        <dbReference type="Proteomes" id="UP001341281"/>
    </source>
</evidence>